<dbReference type="Pfam" id="PF01966">
    <property type="entry name" value="HD"/>
    <property type="match status" value="1"/>
</dbReference>
<organism evidence="2 3">
    <name type="scientific">Actinomycetospora lemnae</name>
    <dbReference type="NCBI Taxonomy" id="3019891"/>
    <lineage>
        <taxon>Bacteria</taxon>
        <taxon>Bacillati</taxon>
        <taxon>Actinomycetota</taxon>
        <taxon>Actinomycetes</taxon>
        <taxon>Pseudonocardiales</taxon>
        <taxon>Pseudonocardiaceae</taxon>
        <taxon>Actinomycetospora</taxon>
    </lineage>
</organism>
<reference evidence="2 3" key="1">
    <citation type="submission" date="2023-02" db="EMBL/GenBank/DDBJ databases">
        <title>Genome sequencing required for Actinomycetospora new species description.</title>
        <authorList>
            <person name="Saimee Y."/>
            <person name="Duangmal K."/>
        </authorList>
    </citation>
    <scope>NUCLEOTIDE SEQUENCE [LARGE SCALE GENOMIC DNA]</scope>
    <source>
        <strain evidence="2 3">DW7H6</strain>
    </source>
</reference>
<evidence type="ECO:0000259" key="1">
    <source>
        <dbReference type="Pfam" id="PF01966"/>
    </source>
</evidence>
<evidence type="ECO:0000313" key="3">
    <source>
        <dbReference type="Proteomes" id="UP001300763"/>
    </source>
</evidence>
<dbReference type="Proteomes" id="UP001300763">
    <property type="component" value="Unassembled WGS sequence"/>
</dbReference>
<accession>A0ABT5STE8</accession>
<gene>
    <name evidence="2" type="ORF">PGB27_12280</name>
</gene>
<proteinExistence type="predicted"/>
<feature type="domain" description="HD" evidence="1">
    <location>
        <begin position="29"/>
        <end position="109"/>
    </location>
</feature>
<protein>
    <submittedName>
        <fullName evidence="2">HD domain-containing protein</fullName>
    </submittedName>
</protein>
<comment type="caution">
    <text evidence="2">The sequence shown here is derived from an EMBL/GenBank/DDBJ whole genome shotgun (WGS) entry which is preliminary data.</text>
</comment>
<name>A0ABT5STE8_9PSEU</name>
<sequence length="193" mass="21348">MLRHLVTPLQPAAAETLAHQLLADALPRRWSHVVAVAAKARRIASSLEQDGELLETTAWVHDVGYAPPVATTGFHPLDGARFLAAQAAPARVVDLVAFHSSAWAEAREFGLAKELATFEDERSLTRDLLWYCDMTTGPDGTDLGFEDRMAEVRERYGPDHYVTRALDAGMDERRAAVRRSREWLTSVGLADQV</sequence>
<dbReference type="RefSeq" id="WP_274200653.1">
    <property type="nucleotide sequence ID" value="NZ_JAQZAO010000005.1"/>
</dbReference>
<keyword evidence="3" id="KW-1185">Reference proteome</keyword>
<dbReference type="Gene3D" id="1.10.3210.10">
    <property type="entry name" value="Hypothetical protein af1432"/>
    <property type="match status" value="1"/>
</dbReference>
<dbReference type="SUPFAM" id="SSF109604">
    <property type="entry name" value="HD-domain/PDEase-like"/>
    <property type="match status" value="1"/>
</dbReference>
<dbReference type="InterPro" id="IPR006674">
    <property type="entry name" value="HD_domain"/>
</dbReference>
<evidence type="ECO:0000313" key="2">
    <source>
        <dbReference type="EMBL" id="MDD7966118.1"/>
    </source>
</evidence>
<dbReference type="EMBL" id="JAQZAO010000005">
    <property type="protein sequence ID" value="MDD7966118.1"/>
    <property type="molecule type" value="Genomic_DNA"/>
</dbReference>